<keyword evidence="1" id="KW-0472">Membrane</keyword>
<proteinExistence type="predicted"/>
<dbReference type="EMBL" id="OV651827">
    <property type="protein sequence ID" value="CAH1104009.1"/>
    <property type="molecule type" value="Genomic_DNA"/>
</dbReference>
<keyword evidence="1" id="KW-1133">Transmembrane helix</keyword>
<dbReference type="OrthoDB" id="416987at2759"/>
<keyword evidence="1" id="KW-0812">Transmembrane</keyword>
<reference evidence="2" key="1">
    <citation type="submission" date="2022-01" db="EMBL/GenBank/DDBJ databases">
        <authorList>
            <person name="King R."/>
        </authorList>
    </citation>
    <scope>NUCLEOTIDE SEQUENCE</scope>
</reference>
<protein>
    <submittedName>
        <fullName evidence="2">Uncharacterized protein</fullName>
    </submittedName>
</protein>
<accession>A0A9P0CKT1</accession>
<feature type="transmembrane region" description="Helical" evidence="1">
    <location>
        <begin position="140"/>
        <end position="156"/>
    </location>
</feature>
<sequence>MQFQKSSIRQKCSNIPCLRNEQIIVDLKKKNIVLHVIEFESLEVELLLGAEVTGVFESIAENLVAIETHFGWTVMGKSYHYDNCNLDLSFLNTEFTIADFWNLELLGIKDTPENITTEKRHEGVLERFKKTIIQQEDKRFVFHGLMVILSYIAIWNKHKKD</sequence>
<keyword evidence="3" id="KW-1185">Reference proteome</keyword>
<gene>
    <name evidence="2" type="ORF">PSYICH_LOCUS4871</name>
</gene>
<evidence type="ECO:0000256" key="1">
    <source>
        <dbReference type="SAM" id="Phobius"/>
    </source>
</evidence>
<evidence type="ECO:0000313" key="3">
    <source>
        <dbReference type="Proteomes" id="UP001153636"/>
    </source>
</evidence>
<dbReference type="AlphaFoldDB" id="A0A9P0CKT1"/>
<dbReference type="Proteomes" id="UP001153636">
    <property type="component" value="Chromosome 15"/>
</dbReference>
<evidence type="ECO:0000313" key="2">
    <source>
        <dbReference type="EMBL" id="CAH1104009.1"/>
    </source>
</evidence>
<organism evidence="2 3">
    <name type="scientific">Psylliodes chrysocephalus</name>
    <dbReference type="NCBI Taxonomy" id="3402493"/>
    <lineage>
        <taxon>Eukaryota</taxon>
        <taxon>Metazoa</taxon>
        <taxon>Ecdysozoa</taxon>
        <taxon>Arthropoda</taxon>
        <taxon>Hexapoda</taxon>
        <taxon>Insecta</taxon>
        <taxon>Pterygota</taxon>
        <taxon>Neoptera</taxon>
        <taxon>Endopterygota</taxon>
        <taxon>Coleoptera</taxon>
        <taxon>Polyphaga</taxon>
        <taxon>Cucujiformia</taxon>
        <taxon>Chrysomeloidea</taxon>
        <taxon>Chrysomelidae</taxon>
        <taxon>Galerucinae</taxon>
        <taxon>Alticini</taxon>
        <taxon>Psylliodes</taxon>
    </lineage>
</organism>
<name>A0A9P0CKT1_9CUCU</name>